<dbReference type="AlphaFoldDB" id="A0AAD3HDP6"/>
<feature type="domain" description="TLC" evidence="6">
    <location>
        <begin position="124"/>
        <end position="241"/>
    </location>
</feature>
<dbReference type="Proteomes" id="UP001054902">
    <property type="component" value="Unassembled WGS sequence"/>
</dbReference>
<evidence type="ECO:0000256" key="5">
    <source>
        <dbReference type="SAM" id="Phobius"/>
    </source>
</evidence>
<evidence type="ECO:0000256" key="1">
    <source>
        <dbReference type="ARBA" id="ARBA00004141"/>
    </source>
</evidence>
<dbReference type="GO" id="GO:0016020">
    <property type="term" value="C:membrane"/>
    <property type="evidence" value="ECO:0007669"/>
    <property type="project" value="UniProtKB-SubCell"/>
</dbReference>
<evidence type="ECO:0000313" key="7">
    <source>
        <dbReference type="EMBL" id="GFH59238.1"/>
    </source>
</evidence>
<keyword evidence="3 5" id="KW-1133">Transmembrane helix</keyword>
<comment type="caution">
    <text evidence="7">The sequence shown here is derived from an EMBL/GenBank/DDBJ whole genome shotgun (WGS) entry which is preliminary data.</text>
</comment>
<feature type="transmembrane region" description="Helical" evidence="5">
    <location>
        <begin position="148"/>
        <end position="169"/>
    </location>
</feature>
<dbReference type="InterPro" id="IPR006634">
    <property type="entry name" value="TLC-dom"/>
</dbReference>
<feature type="transmembrane region" description="Helical" evidence="5">
    <location>
        <begin position="217"/>
        <end position="238"/>
    </location>
</feature>
<dbReference type="InterPro" id="IPR050846">
    <property type="entry name" value="TLCD"/>
</dbReference>
<dbReference type="PANTHER" id="PTHR13439:SF0">
    <property type="entry name" value="TOPOISOMERASE I DAMAGE AFFECTED PROTEIN 4"/>
    <property type="match status" value="1"/>
</dbReference>
<evidence type="ECO:0000259" key="6">
    <source>
        <dbReference type="Pfam" id="PF03798"/>
    </source>
</evidence>
<protein>
    <recommendedName>
        <fullName evidence="6">TLC domain-containing protein</fullName>
    </recommendedName>
</protein>
<gene>
    <name evidence="7" type="ORF">CTEN210_15714</name>
</gene>
<dbReference type="Pfam" id="PF03798">
    <property type="entry name" value="TRAM_LAG1_CLN8"/>
    <property type="match status" value="1"/>
</dbReference>
<name>A0AAD3HDP6_9STRA</name>
<evidence type="ECO:0000256" key="3">
    <source>
        <dbReference type="ARBA" id="ARBA00022989"/>
    </source>
</evidence>
<reference evidence="7 8" key="1">
    <citation type="journal article" date="2021" name="Sci. Rep.">
        <title>The genome of the diatom Chaetoceros tenuissimus carries an ancient integrated fragment of an extant virus.</title>
        <authorList>
            <person name="Hongo Y."/>
            <person name="Kimura K."/>
            <person name="Takaki Y."/>
            <person name="Yoshida Y."/>
            <person name="Baba S."/>
            <person name="Kobayashi G."/>
            <person name="Nagasaki K."/>
            <person name="Hano T."/>
            <person name="Tomaru Y."/>
        </authorList>
    </citation>
    <scope>NUCLEOTIDE SEQUENCE [LARGE SCALE GENOMIC DNA]</scope>
    <source>
        <strain evidence="7 8">NIES-3715</strain>
    </source>
</reference>
<accession>A0AAD3HDP6</accession>
<keyword evidence="2 5" id="KW-0812">Transmembrane</keyword>
<evidence type="ECO:0000256" key="4">
    <source>
        <dbReference type="ARBA" id="ARBA00023136"/>
    </source>
</evidence>
<keyword evidence="4 5" id="KW-0472">Membrane</keyword>
<dbReference type="GO" id="GO:0005783">
    <property type="term" value="C:endoplasmic reticulum"/>
    <property type="evidence" value="ECO:0007669"/>
    <property type="project" value="TreeGrafter"/>
</dbReference>
<dbReference type="PANTHER" id="PTHR13439">
    <property type="entry name" value="CT120 PROTEIN"/>
    <property type="match status" value="1"/>
</dbReference>
<comment type="subcellular location">
    <subcellularLocation>
        <location evidence="1">Membrane</location>
        <topology evidence="1">Multi-pass membrane protein</topology>
    </subcellularLocation>
</comment>
<dbReference type="GO" id="GO:0055088">
    <property type="term" value="P:lipid homeostasis"/>
    <property type="evidence" value="ECO:0007669"/>
    <property type="project" value="TreeGrafter"/>
</dbReference>
<organism evidence="7 8">
    <name type="scientific">Chaetoceros tenuissimus</name>
    <dbReference type="NCBI Taxonomy" id="426638"/>
    <lineage>
        <taxon>Eukaryota</taxon>
        <taxon>Sar</taxon>
        <taxon>Stramenopiles</taxon>
        <taxon>Ochrophyta</taxon>
        <taxon>Bacillariophyta</taxon>
        <taxon>Coscinodiscophyceae</taxon>
        <taxon>Chaetocerotophycidae</taxon>
        <taxon>Chaetocerotales</taxon>
        <taxon>Chaetocerotaceae</taxon>
        <taxon>Chaetoceros</taxon>
    </lineage>
</organism>
<keyword evidence="8" id="KW-1185">Reference proteome</keyword>
<evidence type="ECO:0000256" key="2">
    <source>
        <dbReference type="ARBA" id="ARBA00022692"/>
    </source>
</evidence>
<feature type="transmembrane region" description="Helical" evidence="5">
    <location>
        <begin position="26"/>
        <end position="44"/>
    </location>
</feature>
<feature type="transmembrane region" description="Helical" evidence="5">
    <location>
        <begin position="56"/>
        <end position="77"/>
    </location>
</feature>
<sequence>MSELSSLSKAILSFVDVLDSFGAESWNLRIVCVASAAFFLGMRVTIGHKNAIDWDALVHAVISGFGASACVYLNYFASAQMRGVPEPLASITCHGPLTSLHRIIPAITQGYAICDIINGFRLGPAFLAHGVATFTVAAIFCEHEAAQILTPTLVMELSTIVLACLRADFFTPTQQLVSQLTFMLLFFLSRIIVFPVILYDIITAFRTADFEQCFPSYIYYVTLLFGSFFVCLNSFWFYKMILKAKRKLSGQESMEVQEKLD</sequence>
<feature type="transmembrane region" description="Helical" evidence="5">
    <location>
        <begin position="181"/>
        <end position="205"/>
    </location>
</feature>
<proteinExistence type="predicted"/>
<evidence type="ECO:0000313" key="8">
    <source>
        <dbReference type="Proteomes" id="UP001054902"/>
    </source>
</evidence>
<dbReference type="EMBL" id="BLLK01000062">
    <property type="protein sequence ID" value="GFH59238.1"/>
    <property type="molecule type" value="Genomic_DNA"/>
</dbReference>